<name>A0A6L8K661_9BURK</name>
<organism evidence="1 2">
    <name type="scientific">Duganella flavida</name>
    <dbReference type="NCBI Taxonomy" id="2692175"/>
    <lineage>
        <taxon>Bacteria</taxon>
        <taxon>Pseudomonadati</taxon>
        <taxon>Pseudomonadota</taxon>
        <taxon>Betaproteobacteria</taxon>
        <taxon>Burkholderiales</taxon>
        <taxon>Oxalobacteraceae</taxon>
        <taxon>Telluria group</taxon>
        <taxon>Duganella</taxon>
    </lineage>
</organism>
<comment type="caution">
    <text evidence="1">The sequence shown here is derived from an EMBL/GenBank/DDBJ whole genome shotgun (WGS) entry which is preliminary data.</text>
</comment>
<evidence type="ECO:0000313" key="2">
    <source>
        <dbReference type="Proteomes" id="UP000479335"/>
    </source>
</evidence>
<dbReference type="EMBL" id="WWCN01000003">
    <property type="protein sequence ID" value="MYM22027.1"/>
    <property type="molecule type" value="Genomic_DNA"/>
</dbReference>
<gene>
    <name evidence="1" type="ORF">GTP46_05135</name>
</gene>
<proteinExistence type="predicted"/>
<evidence type="ECO:0000313" key="1">
    <source>
        <dbReference type="EMBL" id="MYM22027.1"/>
    </source>
</evidence>
<dbReference type="AlphaFoldDB" id="A0A6L8K661"/>
<dbReference type="RefSeq" id="WP_161005553.1">
    <property type="nucleotide sequence ID" value="NZ_WWCN01000003.1"/>
</dbReference>
<reference evidence="1 2" key="1">
    <citation type="submission" date="2019-12" db="EMBL/GenBank/DDBJ databases">
        <title>Novel species isolated from a subtropical stream in China.</title>
        <authorList>
            <person name="Lu H."/>
        </authorList>
    </citation>
    <scope>NUCLEOTIDE SEQUENCE [LARGE SCALE GENOMIC DNA]</scope>
    <source>
        <strain evidence="1 2">FT135W</strain>
    </source>
</reference>
<evidence type="ECO:0008006" key="3">
    <source>
        <dbReference type="Google" id="ProtNLM"/>
    </source>
</evidence>
<protein>
    <recommendedName>
        <fullName evidence="3">YCII-related domain-containing protein</fullName>
    </recommendedName>
</protein>
<accession>A0A6L8K661</accession>
<dbReference type="Proteomes" id="UP000479335">
    <property type="component" value="Unassembled WGS sequence"/>
</dbReference>
<keyword evidence="2" id="KW-1185">Reference proteome</keyword>
<sequence length="100" mass="10916">MNEYILLMHDDVLDPAIANDDARWNDYLSQLRASGQFDGGSSIGAGAAFKKHHADPPGLTAINGYIRIRAESIDAARRLLNGNPNYEAGGTVEIRELPHQ</sequence>